<dbReference type="EMBL" id="GDIQ01086895">
    <property type="protein sequence ID" value="JAN07842.1"/>
    <property type="molecule type" value="Transcribed_RNA"/>
</dbReference>
<keyword evidence="4 9" id="KW-0812">Transmembrane</keyword>
<dbReference type="InterPro" id="IPR017871">
    <property type="entry name" value="ABC_transporter-like_CS"/>
</dbReference>
<dbReference type="PROSITE" id="PS00211">
    <property type="entry name" value="ABC_TRANSPORTER_1"/>
    <property type="match status" value="1"/>
</dbReference>
<keyword evidence="3" id="KW-0813">Transport</keyword>
<dbReference type="EMBL" id="GDIQ01061109">
    <property type="protein sequence ID" value="JAN33628.1"/>
    <property type="molecule type" value="Transcribed_RNA"/>
</dbReference>
<dbReference type="InterPro" id="IPR043926">
    <property type="entry name" value="ABCG_dom"/>
</dbReference>
<reference evidence="11" key="1">
    <citation type="submission" date="2015-10" db="EMBL/GenBank/DDBJ databases">
        <title>EvidentialGene: Evidence-directed Construction of Complete mRNA Transcriptomes without Genomes.</title>
        <authorList>
            <person name="Gilbert D.G."/>
        </authorList>
    </citation>
    <scope>NUCLEOTIDE SEQUENCE</scope>
</reference>
<evidence type="ECO:0000313" key="11">
    <source>
        <dbReference type="EMBL" id="JAN33628.1"/>
    </source>
</evidence>
<feature type="transmembrane region" description="Helical" evidence="9">
    <location>
        <begin position="393"/>
        <end position="416"/>
    </location>
</feature>
<keyword evidence="8 9" id="KW-0472">Membrane</keyword>
<comment type="subcellular location">
    <subcellularLocation>
        <location evidence="1">Membrane</location>
        <topology evidence="1">Multi-pass membrane protein</topology>
    </subcellularLocation>
</comment>
<evidence type="ECO:0000256" key="9">
    <source>
        <dbReference type="SAM" id="Phobius"/>
    </source>
</evidence>
<evidence type="ECO:0000256" key="8">
    <source>
        <dbReference type="ARBA" id="ARBA00023136"/>
    </source>
</evidence>
<dbReference type="GO" id="GO:0005886">
    <property type="term" value="C:plasma membrane"/>
    <property type="evidence" value="ECO:0007669"/>
    <property type="project" value="TreeGrafter"/>
</dbReference>
<dbReference type="AlphaFoldDB" id="A0A0P5QJW3"/>
<evidence type="ECO:0000256" key="2">
    <source>
        <dbReference type="ARBA" id="ARBA00005814"/>
    </source>
</evidence>
<dbReference type="InterPro" id="IPR003593">
    <property type="entry name" value="AAA+_ATPase"/>
</dbReference>
<evidence type="ECO:0000256" key="3">
    <source>
        <dbReference type="ARBA" id="ARBA00022448"/>
    </source>
</evidence>
<sequence length="613" mass="68955">MDVIETPERCALATKESQINMSLGITFHNVCYTAEKGKKAKNILHQMSGTFKSGQLTAILGPSGAGKSSLMNILSGLKTKGVDGRIEISGVERDLKMFCKQSAYIEQYDHLLPHLSVEEYMDAAARLKLGKGVSDDERKSKIESIVKTLGLSSSKKTRISCLSGGERKRLSIGLELFDDPYFLFLDEPTSGLDSSSSLQCVGLLREIARRGRTVVTTIHQPNSHLLDHFDHLYIVAGGSCIYQGPVKSLVPYLQTFNLQCPKYHNPADFVMDVASGDYGDVLPQLVCGVDNGRLIYNESSALLCTADSLDTEENRLKYTNLEDHGTNKSKQLSYAMPFHNQVAILLERTWRTIWREKMLTKVRFATHVVFGIFFGLVYQSVGNDAGAVLNNIGLLYFSLVFIVFTSAMPTVVTFPLERRVVFREHQNHWYSLKAYYFAKLLVDIPFQIVFPTVFLAIFYLMSNQPMSMDRFSMLLCITICISLVGQGIGLVAGAVFDIQSAAFLAPVCAIPFLLFGGFFINLSAIPSYLSWMTYVSFFRYGFEGSMLSIYDYNRPPLNCSQPYCHYRFPDKLLEKYDMADSSYYLCIVGMLVYFVVLRLIGYVFLRLKLKSMH</sequence>
<proteinExistence type="inferred from homology"/>
<keyword evidence="6 11" id="KW-0067">ATP-binding</keyword>
<dbReference type="InterPro" id="IPR003439">
    <property type="entry name" value="ABC_transporter-like_ATP-bd"/>
</dbReference>
<feature type="domain" description="ABC transporter" evidence="10">
    <location>
        <begin position="25"/>
        <end position="262"/>
    </location>
</feature>
<dbReference type="GO" id="GO:0005524">
    <property type="term" value="F:ATP binding"/>
    <property type="evidence" value="ECO:0007669"/>
    <property type="project" value="UniProtKB-KW"/>
</dbReference>
<dbReference type="SMART" id="SM00382">
    <property type="entry name" value="AAA"/>
    <property type="match status" value="1"/>
</dbReference>
<evidence type="ECO:0000259" key="10">
    <source>
        <dbReference type="PROSITE" id="PS50893"/>
    </source>
</evidence>
<dbReference type="Pfam" id="PF00005">
    <property type="entry name" value="ABC_tran"/>
    <property type="match status" value="1"/>
</dbReference>
<dbReference type="FunFam" id="3.40.50.300:FF:001077">
    <property type="entry name" value="Uncharacterized protein, isoform A"/>
    <property type="match status" value="1"/>
</dbReference>
<protein>
    <submittedName>
        <fullName evidence="11">ATP-binding cassette sub-family G member</fullName>
    </submittedName>
</protein>
<dbReference type="InterPro" id="IPR013525">
    <property type="entry name" value="ABC2_TM"/>
</dbReference>
<organism evidence="11">
    <name type="scientific">Daphnia magna</name>
    <dbReference type="NCBI Taxonomy" id="35525"/>
    <lineage>
        <taxon>Eukaryota</taxon>
        <taxon>Metazoa</taxon>
        <taxon>Ecdysozoa</taxon>
        <taxon>Arthropoda</taxon>
        <taxon>Crustacea</taxon>
        <taxon>Branchiopoda</taxon>
        <taxon>Diplostraca</taxon>
        <taxon>Cladocera</taxon>
        <taxon>Anomopoda</taxon>
        <taxon>Daphniidae</taxon>
        <taxon>Daphnia</taxon>
    </lineage>
</organism>
<name>A0A0P5QJW3_9CRUS</name>
<dbReference type="PANTHER" id="PTHR48041">
    <property type="entry name" value="ABC TRANSPORTER G FAMILY MEMBER 28"/>
    <property type="match status" value="1"/>
</dbReference>
<dbReference type="PROSITE" id="PS50893">
    <property type="entry name" value="ABC_TRANSPORTER_2"/>
    <property type="match status" value="1"/>
</dbReference>
<evidence type="ECO:0000256" key="1">
    <source>
        <dbReference type="ARBA" id="ARBA00004141"/>
    </source>
</evidence>
<dbReference type="OrthoDB" id="66620at2759"/>
<dbReference type="GO" id="GO:0016887">
    <property type="term" value="F:ATP hydrolysis activity"/>
    <property type="evidence" value="ECO:0007669"/>
    <property type="project" value="InterPro"/>
</dbReference>
<dbReference type="InterPro" id="IPR050352">
    <property type="entry name" value="ABCG_transporters"/>
</dbReference>
<evidence type="ECO:0000256" key="4">
    <source>
        <dbReference type="ARBA" id="ARBA00022692"/>
    </source>
</evidence>
<keyword evidence="7 9" id="KW-1133">Transmembrane helix</keyword>
<evidence type="ECO:0000256" key="6">
    <source>
        <dbReference type="ARBA" id="ARBA00022840"/>
    </source>
</evidence>
<dbReference type="Gene3D" id="3.40.50.300">
    <property type="entry name" value="P-loop containing nucleotide triphosphate hydrolases"/>
    <property type="match status" value="1"/>
</dbReference>
<dbReference type="Pfam" id="PF19055">
    <property type="entry name" value="ABC2_membrane_7"/>
    <property type="match status" value="1"/>
</dbReference>
<dbReference type="InterPro" id="IPR027417">
    <property type="entry name" value="P-loop_NTPase"/>
</dbReference>
<feature type="transmembrane region" description="Helical" evidence="9">
    <location>
        <begin position="436"/>
        <end position="459"/>
    </location>
</feature>
<feature type="transmembrane region" description="Helical" evidence="9">
    <location>
        <begin position="364"/>
        <end position="381"/>
    </location>
</feature>
<feature type="transmembrane region" description="Helical" evidence="9">
    <location>
        <begin position="582"/>
        <end position="605"/>
    </location>
</feature>
<keyword evidence="5" id="KW-0547">Nucleotide-binding</keyword>
<dbReference type="GO" id="GO:0140359">
    <property type="term" value="F:ABC-type transporter activity"/>
    <property type="evidence" value="ECO:0007669"/>
    <property type="project" value="InterPro"/>
</dbReference>
<dbReference type="PANTHER" id="PTHR48041:SF78">
    <property type="entry name" value="ABC TRANSPORTER EXPRESSED IN TRACHEA, ISOFORM A"/>
    <property type="match status" value="1"/>
</dbReference>
<accession>A0A0P5QJW3</accession>
<evidence type="ECO:0000256" key="7">
    <source>
        <dbReference type="ARBA" id="ARBA00022989"/>
    </source>
</evidence>
<comment type="similarity">
    <text evidence="2">Belongs to the ABC transporter superfamily. ABCG family. Eye pigment precursor importer (TC 3.A.1.204) subfamily.</text>
</comment>
<evidence type="ECO:0000256" key="5">
    <source>
        <dbReference type="ARBA" id="ARBA00022741"/>
    </source>
</evidence>
<feature type="transmembrane region" description="Helical" evidence="9">
    <location>
        <begin position="503"/>
        <end position="529"/>
    </location>
</feature>
<dbReference type="SUPFAM" id="SSF52540">
    <property type="entry name" value="P-loop containing nucleoside triphosphate hydrolases"/>
    <property type="match status" value="1"/>
</dbReference>
<dbReference type="Pfam" id="PF01061">
    <property type="entry name" value="ABC2_membrane"/>
    <property type="match status" value="1"/>
</dbReference>
<feature type="transmembrane region" description="Helical" evidence="9">
    <location>
        <begin position="471"/>
        <end position="496"/>
    </location>
</feature>